<proteinExistence type="predicted"/>
<feature type="region of interest" description="Disordered" evidence="1">
    <location>
        <begin position="314"/>
        <end position="341"/>
    </location>
</feature>
<feature type="compositionally biased region" description="Low complexity" evidence="1">
    <location>
        <begin position="321"/>
        <end position="336"/>
    </location>
</feature>
<feature type="compositionally biased region" description="Polar residues" evidence="1">
    <location>
        <begin position="65"/>
        <end position="83"/>
    </location>
</feature>
<dbReference type="GeneID" id="92034412"/>
<feature type="region of interest" description="Disordered" evidence="1">
    <location>
        <begin position="63"/>
        <end position="111"/>
    </location>
</feature>
<feature type="region of interest" description="Disordered" evidence="1">
    <location>
        <begin position="414"/>
        <end position="458"/>
    </location>
</feature>
<dbReference type="Proteomes" id="UP001360953">
    <property type="component" value="Unassembled WGS sequence"/>
</dbReference>
<feature type="region of interest" description="Disordered" evidence="1">
    <location>
        <begin position="1"/>
        <end position="32"/>
    </location>
</feature>
<feature type="compositionally biased region" description="Low complexity" evidence="1">
    <location>
        <begin position="22"/>
        <end position="32"/>
    </location>
</feature>
<organism evidence="2 3">
    <name type="scientific">Phyllosticta citribraziliensis</name>
    <dbReference type="NCBI Taxonomy" id="989973"/>
    <lineage>
        <taxon>Eukaryota</taxon>
        <taxon>Fungi</taxon>
        <taxon>Dikarya</taxon>
        <taxon>Ascomycota</taxon>
        <taxon>Pezizomycotina</taxon>
        <taxon>Dothideomycetes</taxon>
        <taxon>Dothideomycetes incertae sedis</taxon>
        <taxon>Botryosphaeriales</taxon>
        <taxon>Phyllostictaceae</taxon>
        <taxon>Phyllosticta</taxon>
    </lineage>
</organism>
<evidence type="ECO:0000256" key="1">
    <source>
        <dbReference type="SAM" id="MobiDB-lite"/>
    </source>
</evidence>
<protein>
    <submittedName>
        <fullName evidence="2">Uncharacterized protein</fullName>
    </submittedName>
</protein>
<accession>A0ABR1L825</accession>
<dbReference type="RefSeq" id="XP_066651223.1">
    <property type="nucleotide sequence ID" value="XM_066801506.1"/>
</dbReference>
<sequence length="579" mass="65454">MTPPRVSLSNMSSGNFDFPPASSSSNGQGSSQHLARLLHIRQAIQREAEHQEHEQQIAQDFDDITSASRSQQRPTATPTSSMPRRNRRATRGMSRSFNHSDAGDRSQLVPPQETLRISAMRNRPHAEPSQRFNALRRVRQQREQFSRNSGLADLEQAGDRLTEISHGLSHMLDSSSQMFRVELDETDDGTGQRRFKRRKLDRDDSSSFSNIKYGHFGQVVPGRLKMEIVSCDGGEFNESSGDLHKVENVLKNDASVYCTKRSNCNLLLRHHGETNFSLDKLVIKAPDYGFTSPVQEGMVFVAMDSQYLMDGTAPYQIDYDSPSPSSRSSSASSSSSRRPERISLYESLHDPEVLAGTLNPGSLNRREHLYDRIDQLRGAHEARFARLLRIRRRIENVRHRENWENCDINESNAIVSPAAPSPPPQLQGLNVTQEADNDSSSDSDEEPPSASIMADRLRRDNRWRASSEDDDYDEDARQMNLLWDHRSRNTSSRSPRTQRRNSPSKVEPDEGVGDILAPHARFFMQGPTSKITIRFDPPVSGKYVLLKLWSPVRHGNIDIEHIAVHGYAGPRSFPACEMR</sequence>
<keyword evidence="3" id="KW-1185">Reference proteome</keyword>
<reference evidence="2 3" key="1">
    <citation type="submission" date="2024-04" db="EMBL/GenBank/DDBJ databases">
        <title>Phyllosticta paracitricarpa is synonymous to the EU quarantine fungus P. citricarpa based on phylogenomic analyses.</title>
        <authorList>
            <consortium name="Lawrence Berkeley National Laboratory"/>
            <person name="Van ingen-buijs V.A."/>
            <person name="Van westerhoven A.C."/>
            <person name="Haridas S."/>
            <person name="Skiadas P."/>
            <person name="Martin F."/>
            <person name="Groenewald J.Z."/>
            <person name="Crous P.W."/>
            <person name="Seidl M.F."/>
        </authorList>
    </citation>
    <scope>NUCLEOTIDE SEQUENCE [LARGE SCALE GENOMIC DNA]</scope>
    <source>
        <strain evidence="2 3">CPC 17464</strain>
    </source>
</reference>
<comment type="caution">
    <text evidence="2">The sequence shown here is derived from an EMBL/GenBank/DDBJ whole genome shotgun (WGS) entry which is preliminary data.</text>
</comment>
<dbReference type="EMBL" id="JBBPEH010000012">
    <property type="protein sequence ID" value="KAK7531399.1"/>
    <property type="molecule type" value="Genomic_DNA"/>
</dbReference>
<feature type="compositionally biased region" description="Low complexity" evidence="1">
    <location>
        <begin position="489"/>
        <end position="504"/>
    </location>
</feature>
<feature type="compositionally biased region" description="Acidic residues" evidence="1">
    <location>
        <begin position="435"/>
        <end position="447"/>
    </location>
</feature>
<feature type="region of interest" description="Disordered" evidence="1">
    <location>
        <begin position="483"/>
        <end position="511"/>
    </location>
</feature>
<name>A0ABR1L825_9PEZI</name>
<evidence type="ECO:0000313" key="3">
    <source>
        <dbReference type="Proteomes" id="UP001360953"/>
    </source>
</evidence>
<evidence type="ECO:0000313" key="2">
    <source>
        <dbReference type="EMBL" id="KAK7531399.1"/>
    </source>
</evidence>
<gene>
    <name evidence="2" type="ORF">J3D65DRAFT_637490</name>
</gene>